<evidence type="ECO:0000256" key="1">
    <source>
        <dbReference type="SAM" id="Phobius"/>
    </source>
</evidence>
<keyword evidence="1" id="KW-0472">Membrane</keyword>
<dbReference type="GeneID" id="63695827"/>
<keyword evidence="1" id="KW-0812">Transmembrane</keyword>
<dbReference type="EMBL" id="KK088411">
    <property type="protein sequence ID" value="EYE99939.1"/>
    <property type="molecule type" value="Genomic_DNA"/>
</dbReference>
<dbReference type="RefSeq" id="XP_040643627.1">
    <property type="nucleotide sequence ID" value="XM_040780703.1"/>
</dbReference>
<organism evidence="2 3">
    <name type="scientific">Aspergillus ruber (strain CBS 135680)</name>
    <dbReference type="NCBI Taxonomy" id="1388766"/>
    <lineage>
        <taxon>Eukaryota</taxon>
        <taxon>Fungi</taxon>
        <taxon>Dikarya</taxon>
        <taxon>Ascomycota</taxon>
        <taxon>Pezizomycotina</taxon>
        <taxon>Eurotiomycetes</taxon>
        <taxon>Eurotiomycetidae</taxon>
        <taxon>Eurotiales</taxon>
        <taxon>Aspergillaceae</taxon>
        <taxon>Aspergillus</taxon>
        <taxon>Aspergillus subgen. Aspergillus</taxon>
    </lineage>
</organism>
<evidence type="ECO:0000313" key="2">
    <source>
        <dbReference type="EMBL" id="EYE99939.1"/>
    </source>
</evidence>
<keyword evidence="1" id="KW-1133">Transmembrane helix</keyword>
<dbReference type="HOGENOM" id="CLU_2830765_0_0_1"/>
<keyword evidence="3" id="KW-1185">Reference proteome</keyword>
<feature type="transmembrane region" description="Helical" evidence="1">
    <location>
        <begin position="30"/>
        <end position="52"/>
    </location>
</feature>
<proteinExistence type="predicted"/>
<accession>A0A017STK4</accession>
<sequence length="66" mass="7881">MCLTRLWVMDEAQLDLVGGQTMWIPSNFPFFLSTDCLWFLPFVIFGIMEFLCREGTFRFLYSRTEI</sequence>
<evidence type="ECO:0000313" key="3">
    <source>
        <dbReference type="Proteomes" id="UP000019804"/>
    </source>
</evidence>
<dbReference type="AlphaFoldDB" id="A0A017STK4"/>
<reference evidence="3" key="1">
    <citation type="journal article" date="2014" name="Nat. Commun.">
        <title>Genomic adaptations of the halophilic Dead Sea filamentous fungus Eurotium rubrum.</title>
        <authorList>
            <person name="Kis-Papo T."/>
            <person name="Weig A.R."/>
            <person name="Riley R."/>
            <person name="Persoh D."/>
            <person name="Salamov A."/>
            <person name="Sun H."/>
            <person name="Lipzen A."/>
            <person name="Wasser S.P."/>
            <person name="Rambold G."/>
            <person name="Grigoriev I.V."/>
            <person name="Nevo E."/>
        </authorList>
    </citation>
    <scope>NUCLEOTIDE SEQUENCE [LARGE SCALE GENOMIC DNA]</scope>
    <source>
        <strain evidence="3">CBS 135680</strain>
    </source>
</reference>
<gene>
    <name evidence="2" type="ORF">EURHEDRAFT_407949</name>
</gene>
<name>A0A017STK4_ASPRC</name>
<protein>
    <submittedName>
        <fullName evidence="2">Uncharacterized protein</fullName>
    </submittedName>
</protein>
<dbReference type="Proteomes" id="UP000019804">
    <property type="component" value="Unassembled WGS sequence"/>
</dbReference>